<keyword evidence="4" id="KW-1185">Reference proteome</keyword>
<name>A0ABZ2KJC2_9BACT</name>
<dbReference type="SUPFAM" id="SSF55874">
    <property type="entry name" value="ATPase domain of HSP90 chaperone/DNA topoisomerase II/histidine kinase"/>
    <property type="match status" value="1"/>
</dbReference>
<feature type="transmembrane region" description="Helical" evidence="1">
    <location>
        <begin position="51"/>
        <end position="68"/>
    </location>
</feature>
<protein>
    <submittedName>
        <fullName evidence="3">Histidine kinase</fullName>
    </submittedName>
</protein>
<evidence type="ECO:0000313" key="3">
    <source>
        <dbReference type="EMBL" id="WXA98763.1"/>
    </source>
</evidence>
<dbReference type="Pfam" id="PF02518">
    <property type="entry name" value="HATPase_c"/>
    <property type="match status" value="1"/>
</dbReference>
<dbReference type="PANTHER" id="PTHR34220">
    <property type="entry name" value="SENSOR HISTIDINE KINASE YPDA"/>
    <property type="match status" value="1"/>
</dbReference>
<dbReference type="PANTHER" id="PTHR34220:SF7">
    <property type="entry name" value="SENSOR HISTIDINE KINASE YPDA"/>
    <property type="match status" value="1"/>
</dbReference>
<keyword evidence="1" id="KW-1133">Transmembrane helix</keyword>
<feature type="domain" description="Histidine kinase" evidence="2">
    <location>
        <begin position="267"/>
        <end position="362"/>
    </location>
</feature>
<dbReference type="InterPro" id="IPR005467">
    <property type="entry name" value="His_kinase_dom"/>
</dbReference>
<accession>A0ABZ2KJC2</accession>
<keyword evidence="3" id="KW-0418">Kinase</keyword>
<dbReference type="EMBL" id="CP089982">
    <property type="protein sequence ID" value="WXA98763.1"/>
    <property type="molecule type" value="Genomic_DNA"/>
</dbReference>
<organism evidence="3 4">
    <name type="scientific">Pendulispora brunnea</name>
    <dbReference type="NCBI Taxonomy" id="2905690"/>
    <lineage>
        <taxon>Bacteria</taxon>
        <taxon>Pseudomonadati</taxon>
        <taxon>Myxococcota</taxon>
        <taxon>Myxococcia</taxon>
        <taxon>Myxococcales</taxon>
        <taxon>Sorangiineae</taxon>
        <taxon>Pendulisporaceae</taxon>
        <taxon>Pendulispora</taxon>
    </lineage>
</organism>
<evidence type="ECO:0000259" key="2">
    <source>
        <dbReference type="PROSITE" id="PS50109"/>
    </source>
</evidence>
<dbReference type="InterPro" id="IPR003594">
    <property type="entry name" value="HATPase_dom"/>
</dbReference>
<feature type="transmembrane region" description="Helical" evidence="1">
    <location>
        <begin position="124"/>
        <end position="147"/>
    </location>
</feature>
<feature type="transmembrane region" description="Helical" evidence="1">
    <location>
        <begin position="80"/>
        <end position="102"/>
    </location>
</feature>
<sequence>MQSHSRARSGWIVFAAWTAVGIVSAVETYFYCNEFKGMRVSLAACFVGRVLPWYMWALSTPLILRLTAGERTASWPKWRLVLAHTLLFLGTCLAFSLVYPVVDVWTKLAMGGNLTYGQRVLRSLIGWVSAFVFAYGIVLFAGATMSANQRKRESERREAALATELVRAQLSALKSQLQPHFLFNALNTAVAFVRQGDVKTAERTLLLLSDMLRDVLRQVDSTDVTVREEVQMLKRYLEIQELRFADRLRVTWTIEPQVMEARVPLLLLQPVVENAVRHGIARRASAGMLEIRVRREAEQLVLEVRDDGPGPPEGFVLCACPGLGLRNIRERLEQHYGGQAEFRLERVEAGGTLASISLPFHTEHDSGTKRVAAPQVAEHVAA</sequence>
<dbReference type="GO" id="GO:0016301">
    <property type="term" value="F:kinase activity"/>
    <property type="evidence" value="ECO:0007669"/>
    <property type="project" value="UniProtKB-KW"/>
</dbReference>
<proteinExistence type="predicted"/>
<dbReference type="InterPro" id="IPR036890">
    <property type="entry name" value="HATPase_C_sf"/>
</dbReference>
<evidence type="ECO:0000256" key="1">
    <source>
        <dbReference type="SAM" id="Phobius"/>
    </source>
</evidence>
<keyword evidence="3" id="KW-0808">Transferase</keyword>
<dbReference type="PROSITE" id="PS50109">
    <property type="entry name" value="HIS_KIN"/>
    <property type="match status" value="1"/>
</dbReference>
<dbReference type="Proteomes" id="UP001379533">
    <property type="component" value="Chromosome"/>
</dbReference>
<keyword evidence="1" id="KW-0812">Transmembrane</keyword>
<evidence type="ECO:0000313" key="4">
    <source>
        <dbReference type="Proteomes" id="UP001379533"/>
    </source>
</evidence>
<dbReference type="RefSeq" id="WP_394849378.1">
    <property type="nucleotide sequence ID" value="NZ_CP089982.1"/>
</dbReference>
<dbReference type="Pfam" id="PF06580">
    <property type="entry name" value="His_kinase"/>
    <property type="match status" value="1"/>
</dbReference>
<reference evidence="3 4" key="1">
    <citation type="submission" date="2021-12" db="EMBL/GenBank/DDBJ databases">
        <title>Discovery of the Pendulisporaceae a myxobacterial family with distinct sporulation behavior and unique specialized metabolism.</title>
        <authorList>
            <person name="Garcia R."/>
            <person name="Popoff A."/>
            <person name="Bader C.D."/>
            <person name="Loehr J."/>
            <person name="Walesch S."/>
            <person name="Walt C."/>
            <person name="Boldt J."/>
            <person name="Bunk B."/>
            <person name="Haeckl F.J.F.P.J."/>
            <person name="Gunesch A.P."/>
            <person name="Birkelbach J."/>
            <person name="Nuebel U."/>
            <person name="Pietschmann T."/>
            <person name="Bach T."/>
            <person name="Mueller R."/>
        </authorList>
    </citation>
    <scope>NUCLEOTIDE SEQUENCE [LARGE SCALE GENOMIC DNA]</scope>
    <source>
        <strain evidence="3 4">MSr12523</strain>
    </source>
</reference>
<dbReference type="InterPro" id="IPR050640">
    <property type="entry name" value="Bact_2-comp_sensor_kinase"/>
</dbReference>
<dbReference type="InterPro" id="IPR010559">
    <property type="entry name" value="Sig_transdc_His_kin_internal"/>
</dbReference>
<gene>
    <name evidence="3" type="ORF">LZC95_18270</name>
</gene>
<keyword evidence="1" id="KW-0472">Membrane</keyword>
<feature type="transmembrane region" description="Helical" evidence="1">
    <location>
        <begin position="12"/>
        <end position="31"/>
    </location>
</feature>
<dbReference type="Gene3D" id="3.30.565.10">
    <property type="entry name" value="Histidine kinase-like ATPase, C-terminal domain"/>
    <property type="match status" value="1"/>
</dbReference>